<evidence type="ECO:0000256" key="2">
    <source>
        <dbReference type="SAM" id="Phobius"/>
    </source>
</evidence>
<reference evidence="4 5" key="1">
    <citation type="submission" date="2016-10" db="EMBL/GenBank/DDBJ databases">
        <authorList>
            <person name="Varghese N."/>
            <person name="Submissions S."/>
        </authorList>
    </citation>
    <scope>NUCLEOTIDE SEQUENCE [LARGE SCALE GENOMIC DNA]</scope>
    <source>
        <strain evidence="4 5">IAM 15147</strain>
    </source>
</reference>
<protein>
    <submittedName>
        <fullName evidence="4">LytR cell envelope-related transcriptional attenuator</fullName>
    </submittedName>
</protein>
<dbReference type="AlphaFoldDB" id="A0AA94KYQ1"/>
<keyword evidence="2" id="KW-0812">Transmembrane</keyword>
<dbReference type="Gene3D" id="3.30.70.2390">
    <property type="match status" value="1"/>
</dbReference>
<feature type="domain" description="LytR/CpsA/Psr regulator C-terminal" evidence="3">
    <location>
        <begin position="73"/>
        <end position="158"/>
    </location>
</feature>
<keyword evidence="2" id="KW-1133">Transmembrane helix</keyword>
<evidence type="ECO:0000259" key="3">
    <source>
        <dbReference type="Pfam" id="PF13399"/>
    </source>
</evidence>
<dbReference type="InterPro" id="IPR027381">
    <property type="entry name" value="LytR/CpsA/Psr_C"/>
</dbReference>
<accession>A0AA94KYQ1</accession>
<dbReference type="Proteomes" id="UP000198506">
    <property type="component" value="Unassembled WGS sequence"/>
</dbReference>
<evidence type="ECO:0000313" key="4">
    <source>
        <dbReference type="EMBL" id="SFS01136.1"/>
    </source>
</evidence>
<evidence type="ECO:0000256" key="1">
    <source>
        <dbReference type="SAM" id="MobiDB-lite"/>
    </source>
</evidence>
<dbReference type="Pfam" id="PF13399">
    <property type="entry name" value="LytR_C"/>
    <property type="match status" value="1"/>
</dbReference>
<comment type="caution">
    <text evidence="4">The sequence shown here is derived from an EMBL/GenBank/DDBJ whole genome shotgun (WGS) entry which is preliminary data.</text>
</comment>
<evidence type="ECO:0000313" key="5">
    <source>
        <dbReference type="Proteomes" id="UP000198506"/>
    </source>
</evidence>
<gene>
    <name evidence="4" type="ORF">SAMN04487783_0518</name>
</gene>
<sequence>MSRRQRVGVHRSSSTSRWPRWVILLAALAVAIVLAALGLFALDMLRPRAPEPTPTQAPETISDPAAIDPSLDASITVLDTSGEDGFAAGVGQALADAGWQVVATAGSSEPSETTIVWFDSEELAPIARGLVEQLGAGQAVLSDGRLSGTPITIVLGPDSLETAPSAEPRDDGDLTHSPTPEAP</sequence>
<dbReference type="EMBL" id="FOZN01000001">
    <property type="protein sequence ID" value="SFS01136.1"/>
    <property type="molecule type" value="Genomic_DNA"/>
</dbReference>
<organism evidence="4 5">
    <name type="scientific">Agrococcus baldri</name>
    <dbReference type="NCBI Taxonomy" id="153730"/>
    <lineage>
        <taxon>Bacteria</taxon>
        <taxon>Bacillati</taxon>
        <taxon>Actinomycetota</taxon>
        <taxon>Actinomycetes</taxon>
        <taxon>Micrococcales</taxon>
        <taxon>Microbacteriaceae</taxon>
        <taxon>Agrococcus</taxon>
    </lineage>
</organism>
<name>A0AA94KYQ1_9MICO</name>
<feature type="region of interest" description="Disordered" evidence="1">
    <location>
        <begin position="155"/>
        <end position="183"/>
    </location>
</feature>
<keyword evidence="2" id="KW-0472">Membrane</keyword>
<feature type="transmembrane region" description="Helical" evidence="2">
    <location>
        <begin position="21"/>
        <end position="42"/>
    </location>
</feature>
<dbReference type="RefSeq" id="WP_092915545.1">
    <property type="nucleotide sequence ID" value="NZ_FOZN01000001.1"/>
</dbReference>
<proteinExistence type="predicted"/>
<keyword evidence="5" id="KW-1185">Reference proteome</keyword>